<dbReference type="PANTHER" id="PTHR11136">
    <property type="entry name" value="FOLYLPOLYGLUTAMATE SYNTHASE-RELATED"/>
    <property type="match status" value="1"/>
</dbReference>
<accession>A0ABQ1VAJ7</accession>
<dbReference type="InterPro" id="IPR013221">
    <property type="entry name" value="Mur_ligase_cen"/>
</dbReference>
<evidence type="ECO:0000256" key="15">
    <source>
        <dbReference type="ARBA" id="ARBA00030592"/>
    </source>
</evidence>
<evidence type="ECO:0000256" key="18">
    <source>
        <dbReference type="ARBA" id="ARBA00047808"/>
    </source>
</evidence>
<dbReference type="EMBL" id="BMIU01000029">
    <property type="protein sequence ID" value="GGF48516.1"/>
    <property type="molecule type" value="Genomic_DNA"/>
</dbReference>
<comment type="pathway">
    <text evidence="3">Cofactor biosynthesis; tetrahydrofolylpolyglutamate biosynthesis.</text>
</comment>
<dbReference type="InterPro" id="IPR036615">
    <property type="entry name" value="Mur_ligase_C_dom_sf"/>
</dbReference>
<evidence type="ECO:0000256" key="13">
    <source>
        <dbReference type="ARBA" id="ARBA00022909"/>
    </source>
</evidence>
<sequence>MTYQETLDYLFNALPMFQRIGAAAFKKDLSNTLKLCEHLGQPHKQFKSIHVAGTNGKGSSSHMLAAVLQEAGYKVGLYTSPHLKSFTERIKINGQEIPQDKVVDFVAQHRGFLDALKPSFFEMTVGLAFAHFAAEKVDFAVIEVGMGGRLDSTNVITPEVSLITNIGLDHTQFLGTTLAEIAGEKAGVIKVRVPVVISQTQSETIEVFKSRAMQQSAPIFFADQFFKVQQIGLNNNSKVCDYQVVKNDRKMIYSLDLFGKYQEKNLPGVLMVLEVLKEKGIAIGPETIHAGLAHAAGISGLKGRFQQLGESPLVYCDTGHNEDGIGQLVEQLQAMPYDQLYIILGMVNDKDLSKVLSLLPKEAKYVFCEANLPRALPADQLQEKAAAQGIIGEVIRDVNEALAEIRKKASKNDLIFIGGSTFVVAEIENL</sequence>
<comment type="function">
    <text evidence="1">Functions in two distinct reactions of the de novo folate biosynthetic pathway. Catalyzes the addition of a glutamate residue to dihydropteroate (7,8-dihydropteroate or H2Pte) to form dihydrofolate (7,8-dihydrofolate monoglutamate or H2Pte-Glu). Also catalyzes successive additions of L-glutamate to tetrahydrofolate or 10-formyltetrahydrofolate or 5,10-methylenetetrahydrofolate, leading to folylpolyglutamate derivatives.</text>
</comment>
<evidence type="ECO:0000256" key="8">
    <source>
        <dbReference type="ARBA" id="ARBA00022598"/>
    </source>
</evidence>
<dbReference type="SUPFAM" id="SSF53244">
    <property type="entry name" value="MurD-like peptide ligases, peptide-binding domain"/>
    <property type="match status" value="1"/>
</dbReference>
<evidence type="ECO:0000313" key="24">
    <source>
        <dbReference type="EMBL" id="GGF48516.1"/>
    </source>
</evidence>
<evidence type="ECO:0000256" key="19">
    <source>
        <dbReference type="ARBA" id="ARBA00049035"/>
    </source>
</evidence>
<dbReference type="Pfam" id="PF02875">
    <property type="entry name" value="Mur_ligase_C"/>
    <property type="match status" value="1"/>
</dbReference>
<dbReference type="EC" id="6.3.2.17" evidence="6"/>
<dbReference type="PIRSF" id="PIRSF001563">
    <property type="entry name" value="Folylpolyglu_synth"/>
    <property type="match status" value="1"/>
</dbReference>
<protein>
    <recommendedName>
        <fullName evidence="7">Dihydrofolate synthase/folylpolyglutamate synthase</fullName>
        <ecNumber evidence="5">6.3.2.12</ecNumber>
        <ecNumber evidence="6">6.3.2.17</ecNumber>
    </recommendedName>
    <alternativeName>
        <fullName evidence="16">Folylpoly-gamma-glutamate synthetase-dihydrofolate synthetase</fullName>
    </alternativeName>
    <alternativeName>
        <fullName evidence="14">Folylpolyglutamate synthetase</fullName>
    </alternativeName>
    <alternativeName>
        <fullName evidence="15">Tetrahydrofolylpolyglutamate synthase</fullName>
    </alternativeName>
</protein>
<evidence type="ECO:0000256" key="1">
    <source>
        <dbReference type="ARBA" id="ARBA00002714"/>
    </source>
</evidence>
<dbReference type="Pfam" id="PF08245">
    <property type="entry name" value="Mur_ligase_M"/>
    <property type="match status" value="1"/>
</dbReference>
<keyword evidence="25" id="KW-1185">Reference proteome</keyword>
<evidence type="ECO:0000313" key="25">
    <source>
        <dbReference type="Proteomes" id="UP000647339"/>
    </source>
</evidence>
<evidence type="ECO:0000256" key="17">
    <source>
        <dbReference type="ARBA" id="ARBA00047493"/>
    </source>
</evidence>
<evidence type="ECO:0000259" key="22">
    <source>
        <dbReference type="Pfam" id="PF02875"/>
    </source>
</evidence>
<dbReference type="PANTHER" id="PTHR11136:SF0">
    <property type="entry name" value="DIHYDROFOLATE SYNTHETASE-RELATED"/>
    <property type="match status" value="1"/>
</dbReference>
<gene>
    <name evidence="24" type="primary">folC</name>
    <name evidence="24" type="ORF">GCM10011339_41430</name>
</gene>
<dbReference type="InterPro" id="IPR036565">
    <property type="entry name" value="Mur-like_cat_sf"/>
</dbReference>
<feature type="domain" description="Mur ligase central" evidence="23">
    <location>
        <begin position="51"/>
        <end position="271"/>
    </location>
</feature>
<keyword evidence="12" id="KW-0460">Magnesium</keyword>
<dbReference type="Gene3D" id="3.90.190.20">
    <property type="entry name" value="Mur ligase, C-terminal domain"/>
    <property type="match status" value="1"/>
</dbReference>
<comment type="catalytic activity">
    <reaction evidence="17">
        <text>(6S)-5,6,7,8-tetrahydrofolyl-(gamma-L-Glu)(n) + L-glutamate + ATP = (6S)-5,6,7,8-tetrahydrofolyl-(gamma-L-Glu)(n+1) + ADP + phosphate + H(+)</text>
        <dbReference type="Rhea" id="RHEA:10580"/>
        <dbReference type="Rhea" id="RHEA-COMP:14738"/>
        <dbReference type="Rhea" id="RHEA-COMP:14740"/>
        <dbReference type="ChEBI" id="CHEBI:15378"/>
        <dbReference type="ChEBI" id="CHEBI:29985"/>
        <dbReference type="ChEBI" id="CHEBI:30616"/>
        <dbReference type="ChEBI" id="CHEBI:43474"/>
        <dbReference type="ChEBI" id="CHEBI:141005"/>
        <dbReference type="ChEBI" id="CHEBI:456216"/>
        <dbReference type="EC" id="6.3.2.17"/>
    </reaction>
</comment>
<dbReference type="Proteomes" id="UP000647339">
    <property type="component" value="Unassembled WGS sequence"/>
</dbReference>
<dbReference type="NCBIfam" id="TIGR01499">
    <property type="entry name" value="folC"/>
    <property type="match status" value="1"/>
</dbReference>
<dbReference type="SUPFAM" id="SSF53623">
    <property type="entry name" value="MurD-like peptide ligases, catalytic domain"/>
    <property type="match status" value="1"/>
</dbReference>
<evidence type="ECO:0000256" key="7">
    <source>
        <dbReference type="ARBA" id="ARBA00019357"/>
    </source>
</evidence>
<dbReference type="Gene3D" id="3.40.1190.10">
    <property type="entry name" value="Mur-like, catalytic domain"/>
    <property type="match status" value="1"/>
</dbReference>
<evidence type="ECO:0000256" key="21">
    <source>
        <dbReference type="PIRNR" id="PIRNR001563"/>
    </source>
</evidence>
<evidence type="ECO:0000256" key="3">
    <source>
        <dbReference type="ARBA" id="ARBA00005150"/>
    </source>
</evidence>
<comment type="pathway">
    <text evidence="2">Cofactor biosynthesis; tetrahydrofolate biosynthesis; 7,8-dihydrofolate from 2-amino-4-hydroxy-6-hydroxymethyl-7,8-dihydropteridine diphosphate and 4-aminobenzoate: step 2/2.</text>
</comment>
<evidence type="ECO:0000256" key="10">
    <source>
        <dbReference type="ARBA" id="ARBA00022741"/>
    </source>
</evidence>
<evidence type="ECO:0000256" key="2">
    <source>
        <dbReference type="ARBA" id="ARBA00004799"/>
    </source>
</evidence>
<dbReference type="InterPro" id="IPR001645">
    <property type="entry name" value="Folylpolyglutamate_synth"/>
</dbReference>
<evidence type="ECO:0000256" key="11">
    <source>
        <dbReference type="ARBA" id="ARBA00022840"/>
    </source>
</evidence>
<proteinExistence type="inferred from homology"/>
<name>A0ABQ1VAJ7_9BACT</name>
<dbReference type="InterPro" id="IPR018109">
    <property type="entry name" value="Folylpolyglutamate_synth_CS"/>
</dbReference>
<evidence type="ECO:0000256" key="14">
    <source>
        <dbReference type="ARBA" id="ARBA00030048"/>
    </source>
</evidence>
<evidence type="ECO:0000256" key="12">
    <source>
        <dbReference type="ARBA" id="ARBA00022842"/>
    </source>
</evidence>
<comment type="catalytic activity">
    <reaction evidence="18">
        <text>10-formyltetrahydrofolyl-(gamma-L-Glu)(n) + L-glutamate + ATP = 10-formyltetrahydrofolyl-(gamma-L-Glu)(n+1) + ADP + phosphate + H(+)</text>
        <dbReference type="Rhea" id="RHEA:51904"/>
        <dbReference type="Rhea" id="RHEA-COMP:13088"/>
        <dbReference type="Rhea" id="RHEA-COMP:14300"/>
        <dbReference type="ChEBI" id="CHEBI:15378"/>
        <dbReference type="ChEBI" id="CHEBI:29985"/>
        <dbReference type="ChEBI" id="CHEBI:30616"/>
        <dbReference type="ChEBI" id="CHEBI:43474"/>
        <dbReference type="ChEBI" id="CHEBI:134413"/>
        <dbReference type="ChEBI" id="CHEBI:456216"/>
        <dbReference type="EC" id="6.3.2.17"/>
    </reaction>
</comment>
<keyword evidence="13" id="KW-0289">Folate biosynthesis</keyword>
<dbReference type="InterPro" id="IPR004101">
    <property type="entry name" value="Mur_ligase_C"/>
</dbReference>
<keyword evidence="9" id="KW-0479">Metal-binding</keyword>
<comment type="caution">
    <text evidence="24">The sequence shown here is derived from an EMBL/GenBank/DDBJ whole genome shotgun (WGS) entry which is preliminary data.</text>
</comment>
<dbReference type="RefSeq" id="WP_137403748.1">
    <property type="nucleotide sequence ID" value="NZ_BMIU01000029.1"/>
</dbReference>
<comment type="similarity">
    <text evidence="4 21">Belongs to the folylpolyglutamate synthase family.</text>
</comment>
<evidence type="ECO:0000256" key="4">
    <source>
        <dbReference type="ARBA" id="ARBA00008276"/>
    </source>
</evidence>
<evidence type="ECO:0000256" key="20">
    <source>
        <dbReference type="ARBA" id="ARBA00049161"/>
    </source>
</evidence>
<keyword evidence="10 21" id="KW-0547">Nucleotide-binding</keyword>
<keyword evidence="11 21" id="KW-0067">ATP-binding</keyword>
<comment type="catalytic activity">
    <reaction evidence="20">
        <text>7,8-dihydropteroate + L-glutamate + ATP = 7,8-dihydrofolate + ADP + phosphate + H(+)</text>
        <dbReference type="Rhea" id="RHEA:23584"/>
        <dbReference type="ChEBI" id="CHEBI:15378"/>
        <dbReference type="ChEBI" id="CHEBI:17839"/>
        <dbReference type="ChEBI" id="CHEBI:29985"/>
        <dbReference type="ChEBI" id="CHEBI:30616"/>
        <dbReference type="ChEBI" id="CHEBI:43474"/>
        <dbReference type="ChEBI" id="CHEBI:57451"/>
        <dbReference type="ChEBI" id="CHEBI:456216"/>
        <dbReference type="EC" id="6.3.2.12"/>
    </reaction>
</comment>
<organism evidence="24 25">
    <name type="scientific">Echinicola rosea</name>
    <dbReference type="NCBI Taxonomy" id="1807691"/>
    <lineage>
        <taxon>Bacteria</taxon>
        <taxon>Pseudomonadati</taxon>
        <taxon>Bacteroidota</taxon>
        <taxon>Cytophagia</taxon>
        <taxon>Cytophagales</taxon>
        <taxon>Cyclobacteriaceae</taxon>
        <taxon>Echinicola</taxon>
    </lineage>
</organism>
<evidence type="ECO:0000256" key="16">
    <source>
        <dbReference type="ARBA" id="ARBA00032510"/>
    </source>
</evidence>
<evidence type="ECO:0000259" key="23">
    <source>
        <dbReference type="Pfam" id="PF08245"/>
    </source>
</evidence>
<evidence type="ECO:0000256" key="6">
    <source>
        <dbReference type="ARBA" id="ARBA00013025"/>
    </source>
</evidence>
<evidence type="ECO:0000256" key="9">
    <source>
        <dbReference type="ARBA" id="ARBA00022723"/>
    </source>
</evidence>
<feature type="domain" description="Mur ligase C-terminal" evidence="22">
    <location>
        <begin position="303"/>
        <end position="420"/>
    </location>
</feature>
<keyword evidence="8 21" id="KW-0436">Ligase</keyword>
<comment type="catalytic activity">
    <reaction evidence="19">
        <text>(6R)-5,10-methylenetetrahydrofolyl-(gamma-L-Glu)(n) + L-glutamate + ATP = (6R)-5,10-methylenetetrahydrofolyl-(gamma-L-Glu)(n+1) + ADP + phosphate + H(+)</text>
        <dbReference type="Rhea" id="RHEA:51912"/>
        <dbReference type="Rhea" id="RHEA-COMP:13257"/>
        <dbReference type="Rhea" id="RHEA-COMP:13258"/>
        <dbReference type="ChEBI" id="CHEBI:15378"/>
        <dbReference type="ChEBI" id="CHEBI:29985"/>
        <dbReference type="ChEBI" id="CHEBI:30616"/>
        <dbReference type="ChEBI" id="CHEBI:43474"/>
        <dbReference type="ChEBI" id="CHEBI:136572"/>
        <dbReference type="ChEBI" id="CHEBI:456216"/>
        <dbReference type="EC" id="6.3.2.17"/>
    </reaction>
</comment>
<dbReference type="PROSITE" id="PS01012">
    <property type="entry name" value="FOLYLPOLYGLU_SYNT_2"/>
    <property type="match status" value="1"/>
</dbReference>
<evidence type="ECO:0000256" key="5">
    <source>
        <dbReference type="ARBA" id="ARBA00013023"/>
    </source>
</evidence>
<dbReference type="EC" id="6.3.2.12" evidence="5"/>
<reference evidence="25" key="1">
    <citation type="journal article" date="2019" name="Int. J. Syst. Evol. Microbiol.">
        <title>The Global Catalogue of Microorganisms (GCM) 10K type strain sequencing project: providing services to taxonomists for standard genome sequencing and annotation.</title>
        <authorList>
            <consortium name="The Broad Institute Genomics Platform"/>
            <consortium name="The Broad Institute Genome Sequencing Center for Infectious Disease"/>
            <person name="Wu L."/>
            <person name="Ma J."/>
        </authorList>
    </citation>
    <scope>NUCLEOTIDE SEQUENCE [LARGE SCALE GENOMIC DNA]</scope>
    <source>
        <strain evidence="25">CGMCC 1.15407</strain>
    </source>
</reference>